<dbReference type="EMBL" id="MFGB01000010">
    <property type="protein sequence ID" value="OGF27079.1"/>
    <property type="molecule type" value="Genomic_DNA"/>
</dbReference>
<protein>
    <submittedName>
        <fullName evidence="2">Uncharacterized protein</fullName>
    </submittedName>
</protein>
<proteinExistence type="predicted"/>
<dbReference type="STRING" id="1797994.A2227_04295"/>
<organism evidence="2 3">
    <name type="scientific">Candidatus Falkowbacteria bacterium RIFOXYA2_FULL_47_19</name>
    <dbReference type="NCBI Taxonomy" id="1797994"/>
    <lineage>
        <taxon>Bacteria</taxon>
        <taxon>Candidatus Falkowiibacteriota</taxon>
    </lineage>
</organism>
<feature type="compositionally biased region" description="Basic and acidic residues" evidence="1">
    <location>
        <begin position="13"/>
        <end position="25"/>
    </location>
</feature>
<comment type="caution">
    <text evidence="2">The sequence shown here is derived from an EMBL/GenBank/DDBJ whole genome shotgun (WGS) entry which is preliminary data.</text>
</comment>
<evidence type="ECO:0000256" key="1">
    <source>
        <dbReference type="SAM" id="MobiDB-lite"/>
    </source>
</evidence>
<reference evidence="2 3" key="1">
    <citation type="journal article" date="2016" name="Nat. Commun.">
        <title>Thousands of microbial genomes shed light on interconnected biogeochemical processes in an aquifer system.</title>
        <authorList>
            <person name="Anantharaman K."/>
            <person name="Brown C.T."/>
            <person name="Hug L.A."/>
            <person name="Sharon I."/>
            <person name="Castelle C.J."/>
            <person name="Probst A.J."/>
            <person name="Thomas B.C."/>
            <person name="Singh A."/>
            <person name="Wilkins M.J."/>
            <person name="Karaoz U."/>
            <person name="Brodie E.L."/>
            <person name="Williams K.H."/>
            <person name="Hubbard S.S."/>
            <person name="Banfield J.F."/>
        </authorList>
    </citation>
    <scope>NUCLEOTIDE SEQUENCE [LARGE SCALE GENOMIC DNA]</scope>
</reference>
<feature type="region of interest" description="Disordered" evidence="1">
    <location>
        <begin position="1"/>
        <end position="25"/>
    </location>
</feature>
<dbReference type="Proteomes" id="UP000178367">
    <property type="component" value="Unassembled WGS sequence"/>
</dbReference>
<accession>A0A1F5SK95</accession>
<evidence type="ECO:0000313" key="2">
    <source>
        <dbReference type="EMBL" id="OGF27079.1"/>
    </source>
</evidence>
<name>A0A1F5SK95_9BACT</name>
<dbReference type="AlphaFoldDB" id="A0A1F5SK95"/>
<sequence>MGLETPSFGERVPPTEEVNKSKEGLGAEKNRQIAEYLMSGNHDGLLRIISQEQDKETACAVIVKSMVDFNKGGRAKSINGLLTTALNNVKEYGNSLKELILYTWKNNLRGERFWKNPYKNEILFVDDDGELISFQGELGTNTQGNNKYMDYIRTLGRYEVLTGPNARRIFDGGHKNSPLYRPIKGPEMKK</sequence>
<gene>
    <name evidence="2" type="ORF">A2227_04295</name>
</gene>
<evidence type="ECO:0000313" key="3">
    <source>
        <dbReference type="Proteomes" id="UP000178367"/>
    </source>
</evidence>